<feature type="transmembrane region" description="Helical" evidence="1">
    <location>
        <begin position="853"/>
        <end position="878"/>
    </location>
</feature>
<dbReference type="EMBL" id="JARBJD010000070">
    <property type="protein sequence ID" value="KAK2955192.1"/>
    <property type="molecule type" value="Genomic_DNA"/>
</dbReference>
<reference evidence="2 3" key="1">
    <citation type="journal article" date="2022" name="bioRxiv">
        <title>Genomics of Preaxostyla Flagellates Illuminates Evolutionary Transitions and the Path Towards Mitochondrial Loss.</title>
        <authorList>
            <person name="Novak L.V.F."/>
            <person name="Treitli S.C."/>
            <person name="Pyrih J."/>
            <person name="Halakuc P."/>
            <person name="Pipaliya S.V."/>
            <person name="Vacek V."/>
            <person name="Brzon O."/>
            <person name="Soukal P."/>
            <person name="Eme L."/>
            <person name="Dacks J.B."/>
            <person name="Karnkowska A."/>
            <person name="Elias M."/>
            <person name="Hampl V."/>
        </authorList>
    </citation>
    <scope>NUCLEOTIDE SEQUENCE [LARGE SCALE GENOMIC DNA]</scope>
    <source>
        <strain evidence="2">NAU3</strain>
        <tissue evidence="2">Gut</tissue>
    </source>
</reference>
<keyword evidence="3" id="KW-1185">Reference proteome</keyword>
<comment type="caution">
    <text evidence="2">The sequence shown here is derived from an EMBL/GenBank/DDBJ whole genome shotgun (WGS) entry which is preliminary data.</text>
</comment>
<evidence type="ECO:0000256" key="1">
    <source>
        <dbReference type="SAM" id="Phobius"/>
    </source>
</evidence>
<gene>
    <name evidence="2" type="ORF">BLNAU_9921</name>
</gene>
<keyword evidence="1" id="KW-0472">Membrane</keyword>
<evidence type="ECO:0000313" key="3">
    <source>
        <dbReference type="Proteomes" id="UP001281761"/>
    </source>
</evidence>
<sequence length="986" mass="106588">MVCFAGKIGILSRQSNLMVATLFFIRYHSRTVSTAPLWKTNPTNLTSHLDAVSNAKDSNSNEIQLISLPGGTYVGNSTDIKHLSLELSGERSNERSSPGTHIVARSESYSFPNEEKFAVHTHKNCIFSLTNSSLSLKSLHFSLVDNSEERRQQKNDLRTSRLAIVSDSMLTISESTIEVSSMTSAILISPSKLEEPFVHSSVVVRKCSISNEIGQLRGVVETEAFPAFGGSHSISLVGCSFNSQAILGTDGIGLSLTRTARKSNAKVGMISSSLISCSFVNMSSIGCSRPPHVSELSQTMLGCVVSLSSSHLSGSTIRDVNSGGSVLCSNSSFSSFLSSPNTDSNPSPSIILDGDIPLEYEDGKEFFFDYRTLTATSVSFSHCSFTGGSETSAHPLTFSEYPGSISVESCSFINIVRTADRGGALTIELKTIQTTNHVRIASCNFTNCSADQFGGALFLNTTAIVTVTGCRCVGCSLAASSKSIQGGGFFVETFETPDSTLSDLYFERCTNTHCAGALFLSGFQSTHIITSLFFIECSATSPSRGGCAGAMYLIGHFAEENEVSASHLKFKDCSADEAGGGLMVLMTQSPFILTDTELGGAVVGWRVDLKYTPIALKRTLFVGNTVSDTPTYFQKYESMIGAVQFSDFLIEDRENTHISEVSISDCWTTTIQKSVGMYTTTNLGYANQEYHRVDHPAFQRMGPFLTQKVEATFDLESWSFGLIVKGRVPLESQIYQVTMTEEEKGGAEITGQLQFSDGVGSLVPSSNLNLKFSATYTITSIVGIVPTSSELNSIPVTAEAWAFNLAGPIEQYSFTTPTQPPSLLVSTAHLTDAEEPEQEGPKKSQLPQEMKTLLSWLIPLGACLLLALLVAIFVIVLLRRRQKKNAEPAQKEMEAQNHIDFDEKMEVLSDDQTKDILHTDGRSHSAFDSSSILPSTFNPITHGVKSMSETIGDLVEVMACSGAFEVSLVGTYTLPETSAPLMTRLV</sequence>
<dbReference type="SUPFAM" id="SSF51126">
    <property type="entry name" value="Pectin lyase-like"/>
    <property type="match status" value="1"/>
</dbReference>
<dbReference type="Proteomes" id="UP001281761">
    <property type="component" value="Unassembled WGS sequence"/>
</dbReference>
<keyword evidence="1" id="KW-0812">Transmembrane</keyword>
<keyword evidence="1" id="KW-1133">Transmembrane helix</keyword>
<protein>
    <submittedName>
        <fullName evidence="2">Uncharacterized protein</fullName>
    </submittedName>
</protein>
<dbReference type="InterPro" id="IPR011050">
    <property type="entry name" value="Pectin_lyase_fold/virulence"/>
</dbReference>
<name>A0ABQ9XUN6_9EUKA</name>
<accession>A0ABQ9XUN6</accession>
<evidence type="ECO:0000313" key="2">
    <source>
        <dbReference type="EMBL" id="KAK2955192.1"/>
    </source>
</evidence>
<organism evidence="2 3">
    <name type="scientific">Blattamonas nauphoetae</name>
    <dbReference type="NCBI Taxonomy" id="2049346"/>
    <lineage>
        <taxon>Eukaryota</taxon>
        <taxon>Metamonada</taxon>
        <taxon>Preaxostyla</taxon>
        <taxon>Oxymonadida</taxon>
        <taxon>Blattamonas</taxon>
    </lineage>
</organism>
<proteinExistence type="predicted"/>